<organism evidence="2 3">
    <name type="scientific">Bacillus anthracis</name>
    <name type="common">anthrax bacterium</name>
    <dbReference type="NCBI Taxonomy" id="1392"/>
    <lineage>
        <taxon>Bacteria</taxon>
        <taxon>Bacillati</taxon>
        <taxon>Bacillota</taxon>
        <taxon>Bacilli</taxon>
        <taxon>Bacillales</taxon>
        <taxon>Bacillaceae</taxon>
        <taxon>Bacillus</taxon>
        <taxon>Bacillus cereus group</taxon>
    </lineage>
</organism>
<dbReference type="RefSeq" id="WP_047956684.1">
    <property type="nucleotide sequence ID" value="NZ_LDPG01000007.1"/>
</dbReference>
<gene>
    <name evidence="2" type="ORF">ABW01_13500</name>
</gene>
<keyword evidence="1" id="KW-1133">Transmembrane helix</keyword>
<comment type="caution">
    <text evidence="2">The sequence shown here is derived from an EMBL/GenBank/DDBJ whole genome shotgun (WGS) entry which is preliminary data.</text>
</comment>
<evidence type="ECO:0000313" key="3">
    <source>
        <dbReference type="Proteomes" id="UP000035904"/>
    </source>
</evidence>
<name>A0A0J1HXH1_BACAN</name>
<feature type="transmembrane region" description="Helical" evidence="1">
    <location>
        <begin position="154"/>
        <end position="175"/>
    </location>
</feature>
<dbReference type="AlphaFoldDB" id="A0A0J1HXH1"/>
<feature type="transmembrane region" description="Helical" evidence="1">
    <location>
        <begin position="67"/>
        <end position="85"/>
    </location>
</feature>
<proteinExistence type="predicted"/>
<sequence length="203" mass="23139">MYAELSSLETVGNTIKVRFSTNHSVKEVIEPLDIQKNINQKIKCGNFFLKRLRREVKYASKKEKRNWLRILKGLLITTTLIIGNATPAFAAESLTADVFTMPLELIQLFVGLLVITVIIAIGIALIASVLAGICRMIRKGKLAHEWTNDIIRGLVQVLLLPLTIFCIILFFHFLFGNMDWYIDPVNYLPAFKDALEDLFRMRV</sequence>
<reference evidence="2 3" key="1">
    <citation type="submission" date="2015-05" db="EMBL/GenBank/DDBJ databases">
        <title>Whole genome sequence and identification of bacterial endophytes from Costus igneus.</title>
        <authorList>
            <person name="Lee Y.P."/>
            <person name="Gan H.M."/>
            <person name="Eng W."/>
            <person name="Wheatley M.S."/>
            <person name="Caraballo A."/>
            <person name="Polter S."/>
            <person name="Savka M.A."/>
            <person name="Hudson A.O."/>
        </authorList>
    </citation>
    <scope>NUCLEOTIDE SEQUENCE [LARGE SCALE GENOMIC DNA]</scope>
    <source>
        <strain evidence="2 3">RIT375</strain>
    </source>
</reference>
<dbReference type="Proteomes" id="UP000035904">
    <property type="component" value="Unassembled WGS sequence"/>
</dbReference>
<keyword evidence="1" id="KW-0812">Transmembrane</keyword>
<dbReference type="PATRIC" id="fig|1392.242.peg.5732"/>
<evidence type="ECO:0000313" key="2">
    <source>
        <dbReference type="EMBL" id="KLV18387.1"/>
    </source>
</evidence>
<feature type="transmembrane region" description="Helical" evidence="1">
    <location>
        <begin position="105"/>
        <end position="133"/>
    </location>
</feature>
<protein>
    <submittedName>
        <fullName evidence="2">Uncharacterized protein</fullName>
    </submittedName>
</protein>
<dbReference type="EMBL" id="LDPG01000007">
    <property type="protein sequence ID" value="KLV18387.1"/>
    <property type="molecule type" value="Genomic_DNA"/>
</dbReference>
<keyword evidence="1" id="KW-0472">Membrane</keyword>
<evidence type="ECO:0000256" key="1">
    <source>
        <dbReference type="SAM" id="Phobius"/>
    </source>
</evidence>
<accession>A0A0J1HXH1</accession>